<evidence type="ECO:0000313" key="2">
    <source>
        <dbReference type="EMBL" id="GCE28709.1"/>
    </source>
</evidence>
<dbReference type="RefSeq" id="WP_126628892.1">
    <property type="nucleotide sequence ID" value="NZ_BIFT01000001.1"/>
</dbReference>
<dbReference type="GO" id="GO:0016779">
    <property type="term" value="F:nucleotidyltransferase activity"/>
    <property type="evidence" value="ECO:0007669"/>
    <property type="project" value="InterPro"/>
</dbReference>
<protein>
    <recommendedName>
        <fullName evidence="1">Polymerase nucleotidyl transferase domain-containing protein</fullName>
    </recommendedName>
</protein>
<evidence type="ECO:0000313" key="3">
    <source>
        <dbReference type="Proteomes" id="UP000287171"/>
    </source>
</evidence>
<keyword evidence="3" id="KW-1185">Reference proteome</keyword>
<comment type="caution">
    <text evidence="2">The sequence shown here is derived from an EMBL/GenBank/DDBJ whole genome shotgun (WGS) entry which is preliminary data.</text>
</comment>
<dbReference type="OrthoDB" id="156356at2"/>
<accession>A0A402BBJ9</accession>
<dbReference type="AlphaFoldDB" id="A0A402BBJ9"/>
<sequence>MDYVEQLCSRAVQAFAEESEVVEIGLFGSYAQRTNDRYSDIDLHVVSHDFDTTMSHFMACLSKIGRVLVAFPLTVRVGYAAYMVLFEDYPLYNKLDINIADRDNTIPFAPTTCIYRRDTVPPYTVSSLLPSRFEEPLNLLYDSYLGALRYMKYRQREKHFSAYKFYRAQLERLLVIWYQDMSHDHAIARLGILEYQQLDTHPSSADMQRYLYPANEQMMDQLYLELLQMLTHTLPSTYSQEQREVLASILEFLRSAAGGFAHDL</sequence>
<gene>
    <name evidence="2" type="ORF">KDA_41930</name>
</gene>
<dbReference type="Proteomes" id="UP000287171">
    <property type="component" value="Unassembled WGS sequence"/>
</dbReference>
<dbReference type="EMBL" id="BIFT01000001">
    <property type="protein sequence ID" value="GCE28709.1"/>
    <property type="molecule type" value="Genomic_DNA"/>
</dbReference>
<dbReference type="Gene3D" id="3.30.460.10">
    <property type="entry name" value="Beta Polymerase, domain 2"/>
    <property type="match status" value="1"/>
</dbReference>
<dbReference type="SUPFAM" id="SSF81301">
    <property type="entry name" value="Nucleotidyltransferase"/>
    <property type="match status" value="1"/>
</dbReference>
<reference evidence="3" key="1">
    <citation type="submission" date="2018-12" db="EMBL/GenBank/DDBJ databases">
        <title>Tengunoibacter tsumagoiensis gen. nov., sp. nov., Dictyobacter kobayashii sp. nov., D. alpinus sp. nov., and D. joshuensis sp. nov. and description of Dictyobacteraceae fam. nov. within the order Ktedonobacterales isolated from Tengu-no-mugimeshi.</title>
        <authorList>
            <person name="Wang C.M."/>
            <person name="Zheng Y."/>
            <person name="Sakai Y."/>
            <person name="Toyoda A."/>
            <person name="Minakuchi Y."/>
            <person name="Abe K."/>
            <person name="Yokota A."/>
            <person name="Yabe S."/>
        </authorList>
    </citation>
    <scope>NUCLEOTIDE SEQUENCE [LARGE SCALE GENOMIC DNA]</scope>
    <source>
        <strain evidence="3">Uno16</strain>
    </source>
</reference>
<dbReference type="InterPro" id="IPR043519">
    <property type="entry name" value="NT_sf"/>
</dbReference>
<dbReference type="InterPro" id="IPR002934">
    <property type="entry name" value="Polymerase_NTP_transf_dom"/>
</dbReference>
<proteinExistence type="predicted"/>
<organism evidence="2 3">
    <name type="scientific">Dictyobacter alpinus</name>
    <dbReference type="NCBI Taxonomy" id="2014873"/>
    <lineage>
        <taxon>Bacteria</taxon>
        <taxon>Bacillati</taxon>
        <taxon>Chloroflexota</taxon>
        <taxon>Ktedonobacteria</taxon>
        <taxon>Ktedonobacterales</taxon>
        <taxon>Dictyobacteraceae</taxon>
        <taxon>Dictyobacter</taxon>
    </lineage>
</organism>
<evidence type="ECO:0000259" key="1">
    <source>
        <dbReference type="Pfam" id="PF01909"/>
    </source>
</evidence>
<name>A0A402BBJ9_9CHLR</name>
<dbReference type="CDD" id="cd05403">
    <property type="entry name" value="NT_KNTase_like"/>
    <property type="match status" value="1"/>
</dbReference>
<dbReference type="Pfam" id="PF01909">
    <property type="entry name" value="NTP_transf_2"/>
    <property type="match status" value="1"/>
</dbReference>
<feature type="domain" description="Polymerase nucleotidyl transferase" evidence="1">
    <location>
        <begin position="9"/>
        <end position="50"/>
    </location>
</feature>